<accession>A0A5C6DX52</accession>
<comment type="similarity">
    <text evidence="1">Belongs to the 4-hydroxybenzoyl-CoA thioesterase family.</text>
</comment>
<dbReference type="Proteomes" id="UP000315471">
    <property type="component" value="Unassembled WGS sequence"/>
</dbReference>
<dbReference type="OrthoDB" id="9801517at2"/>
<dbReference type="Gene3D" id="3.10.129.10">
    <property type="entry name" value="Hotdog Thioesterase"/>
    <property type="match status" value="1"/>
</dbReference>
<dbReference type="PANTHER" id="PTHR31793:SF27">
    <property type="entry name" value="NOVEL THIOESTERASE SUPERFAMILY DOMAIN AND SAPOSIN A-TYPE DOMAIN CONTAINING PROTEIN (0610012H03RIK)"/>
    <property type="match status" value="1"/>
</dbReference>
<evidence type="ECO:0000313" key="3">
    <source>
        <dbReference type="EMBL" id="TWU41320.1"/>
    </source>
</evidence>
<dbReference type="Pfam" id="PF13279">
    <property type="entry name" value="4HBT_2"/>
    <property type="match status" value="1"/>
</dbReference>
<evidence type="ECO:0000256" key="2">
    <source>
        <dbReference type="ARBA" id="ARBA00022801"/>
    </source>
</evidence>
<keyword evidence="4" id="KW-1185">Reference proteome</keyword>
<name>A0A5C6DX52_9BACT</name>
<reference evidence="3 4" key="1">
    <citation type="submission" date="2019-02" db="EMBL/GenBank/DDBJ databases">
        <title>Deep-cultivation of Planctomycetes and their phenomic and genomic characterization uncovers novel biology.</title>
        <authorList>
            <person name="Wiegand S."/>
            <person name="Jogler M."/>
            <person name="Boedeker C."/>
            <person name="Pinto D."/>
            <person name="Vollmers J."/>
            <person name="Rivas-Marin E."/>
            <person name="Kohn T."/>
            <person name="Peeters S.H."/>
            <person name="Heuer A."/>
            <person name="Rast P."/>
            <person name="Oberbeckmann S."/>
            <person name="Bunk B."/>
            <person name="Jeske O."/>
            <person name="Meyerdierks A."/>
            <person name="Storesund J.E."/>
            <person name="Kallscheuer N."/>
            <person name="Luecker S."/>
            <person name="Lage O.M."/>
            <person name="Pohl T."/>
            <person name="Merkel B.J."/>
            <person name="Hornburger P."/>
            <person name="Mueller R.-W."/>
            <person name="Bruemmer F."/>
            <person name="Labrenz M."/>
            <person name="Spormann A.M."/>
            <person name="Op Den Camp H."/>
            <person name="Overmann J."/>
            <person name="Amann R."/>
            <person name="Jetten M.S.M."/>
            <person name="Mascher T."/>
            <person name="Medema M.H."/>
            <person name="Devos D.P."/>
            <person name="Kaster A.-K."/>
            <person name="Ovreas L."/>
            <person name="Rohde M."/>
            <person name="Galperin M.Y."/>
            <person name="Jogler C."/>
        </authorList>
    </citation>
    <scope>NUCLEOTIDE SEQUENCE [LARGE SCALE GENOMIC DNA]</scope>
    <source>
        <strain evidence="3 4">Q31b</strain>
    </source>
</reference>
<sequence>MLPYYDLPHLVEDDEIDSQQHVHNLRYLQWTLWAAGKHSAAMGWDSKQAAADGLGWVVRKHEITYRRAAFAGDHLVIRTWVSDMDRYASIRKTLICRPADQAVLARVDTRWVYVNLRAHKVVEIPDSVRSLMIQSKTPPMPWTDGTKT</sequence>
<comment type="caution">
    <text evidence="3">The sequence shown here is derived from an EMBL/GenBank/DDBJ whole genome shotgun (WGS) entry which is preliminary data.</text>
</comment>
<evidence type="ECO:0000256" key="1">
    <source>
        <dbReference type="ARBA" id="ARBA00005953"/>
    </source>
</evidence>
<proteinExistence type="inferred from homology"/>
<dbReference type="CDD" id="cd00586">
    <property type="entry name" value="4HBT"/>
    <property type="match status" value="1"/>
</dbReference>
<organism evidence="3 4">
    <name type="scientific">Novipirellula aureliae</name>
    <dbReference type="NCBI Taxonomy" id="2527966"/>
    <lineage>
        <taxon>Bacteria</taxon>
        <taxon>Pseudomonadati</taxon>
        <taxon>Planctomycetota</taxon>
        <taxon>Planctomycetia</taxon>
        <taxon>Pirellulales</taxon>
        <taxon>Pirellulaceae</taxon>
        <taxon>Novipirellula</taxon>
    </lineage>
</organism>
<dbReference type="EMBL" id="SJPY01000004">
    <property type="protein sequence ID" value="TWU41320.1"/>
    <property type="molecule type" value="Genomic_DNA"/>
</dbReference>
<dbReference type="AlphaFoldDB" id="A0A5C6DX52"/>
<dbReference type="InterPro" id="IPR050563">
    <property type="entry name" value="4-hydroxybenzoyl-CoA_TE"/>
</dbReference>
<dbReference type="RefSeq" id="WP_146600162.1">
    <property type="nucleotide sequence ID" value="NZ_SJPY01000004.1"/>
</dbReference>
<dbReference type="InterPro" id="IPR029069">
    <property type="entry name" value="HotDog_dom_sf"/>
</dbReference>
<protein>
    <submittedName>
        <fullName evidence="3">Acyl-ACP thioesterase</fullName>
    </submittedName>
</protein>
<dbReference type="SUPFAM" id="SSF54637">
    <property type="entry name" value="Thioesterase/thiol ester dehydrase-isomerase"/>
    <property type="match status" value="1"/>
</dbReference>
<dbReference type="PANTHER" id="PTHR31793">
    <property type="entry name" value="4-HYDROXYBENZOYL-COA THIOESTERASE FAMILY MEMBER"/>
    <property type="match status" value="1"/>
</dbReference>
<keyword evidence="2" id="KW-0378">Hydrolase</keyword>
<dbReference type="GO" id="GO:0047617">
    <property type="term" value="F:fatty acyl-CoA hydrolase activity"/>
    <property type="evidence" value="ECO:0007669"/>
    <property type="project" value="TreeGrafter"/>
</dbReference>
<gene>
    <name evidence="3" type="ORF">Q31b_27590</name>
</gene>
<evidence type="ECO:0000313" key="4">
    <source>
        <dbReference type="Proteomes" id="UP000315471"/>
    </source>
</evidence>